<dbReference type="EMBL" id="VCJR02000001">
    <property type="protein sequence ID" value="NHK27145.1"/>
    <property type="molecule type" value="Genomic_DNA"/>
</dbReference>
<dbReference type="AlphaFoldDB" id="A0A8J3EQ95"/>
<accession>A0A8J3EQ95</accession>
<reference evidence="2" key="3">
    <citation type="submission" date="2020-09" db="EMBL/GenBank/DDBJ databases">
        <authorList>
            <person name="Sun Q."/>
            <person name="Zhou Y."/>
        </authorList>
    </citation>
    <scope>NUCLEOTIDE SEQUENCE</scope>
    <source>
        <strain evidence="2">CGMCC 1.14984</strain>
    </source>
</reference>
<proteinExistence type="predicted"/>
<evidence type="ECO:0000313" key="2">
    <source>
        <dbReference type="EMBL" id="GGH94536.1"/>
    </source>
</evidence>
<evidence type="ECO:0000313" key="5">
    <source>
        <dbReference type="Proteomes" id="UP000818603"/>
    </source>
</evidence>
<organism evidence="2 4">
    <name type="scientific">Aquisalinus luteolus</name>
    <dbReference type="NCBI Taxonomy" id="1566827"/>
    <lineage>
        <taxon>Bacteria</taxon>
        <taxon>Pseudomonadati</taxon>
        <taxon>Pseudomonadota</taxon>
        <taxon>Alphaproteobacteria</taxon>
        <taxon>Parvularculales</taxon>
        <taxon>Parvularculaceae</taxon>
        <taxon>Aquisalinus</taxon>
    </lineage>
</organism>
<dbReference type="Pfam" id="PF10670">
    <property type="entry name" value="DUF4198"/>
    <property type="match status" value="1"/>
</dbReference>
<dbReference type="Proteomes" id="UP000818603">
    <property type="component" value="Unassembled WGS sequence"/>
</dbReference>
<protein>
    <submittedName>
        <fullName evidence="3">DUF4198 domain-containing protein</fullName>
    </submittedName>
    <submittedName>
        <fullName evidence="2">Nickel transporter</fullName>
    </submittedName>
</protein>
<evidence type="ECO:0000313" key="3">
    <source>
        <dbReference type="EMBL" id="NHK27145.1"/>
    </source>
</evidence>
<reference evidence="3 5" key="2">
    <citation type="submission" date="2020-02" db="EMBL/GenBank/DDBJ databases">
        <title>Genome sequence of Parvularcula flava strain NH6-79.</title>
        <authorList>
            <person name="Abdul Karim M.H."/>
            <person name="Lam M.Q."/>
            <person name="Chen S.J."/>
            <person name="Yahya A."/>
            <person name="Shahir S."/>
            <person name="Shamsir M.S."/>
            <person name="Chong C.S."/>
        </authorList>
    </citation>
    <scope>NUCLEOTIDE SEQUENCE [LARGE SCALE GENOMIC DNA]</scope>
    <source>
        <strain evidence="3 5">NH6-79</strain>
    </source>
</reference>
<feature type="chain" id="PRO_5035156279" evidence="1">
    <location>
        <begin position="22"/>
        <end position="265"/>
    </location>
</feature>
<keyword evidence="5" id="KW-1185">Reference proteome</keyword>
<dbReference type="Proteomes" id="UP000621856">
    <property type="component" value="Unassembled WGS sequence"/>
</dbReference>
<sequence>MLKQVAALAVVSIAGFGQAVAHTSYVKPNVFSTSRADMVTLEVSFTENFSNPEVGVTSQDWHFYLPDGSRAGYDNIVELKQVTVIKQSLEQEGTFRFSTGERLGRTGKRFLMPDGSFELAIGEDREERPVPEGATVVTSQTATVADVYVTRGAPTRTAVDIKIGRLRIEPVTHPNEIYLDEGFDFRLTFDGAPMPGQVMTLYRDGGAYDDDKGASEVIAGDGVTTISFAEPGMYMLMTRHQANAPEGAQTDIRSYTTSITFEVTR</sequence>
<evidence type="ECO:0000256" key="1">
    <source>
        <dbReference type="SAM" id="SignalP"/>
    </source>
</evidence>
<dbReference type="EMBL" id="BMGZ01000001">
    <property type="protein sequence ID" value="GGH94536.1"/>
    <property type="molecule type" value="Genomic_DNA"/>
</dbReference>
<evidence type="ECO:0000313" key="4">
    <source>
        <dbReference type="Proteomes" id="UP000621856"/>
    </source>
</evidence>
<feature type="signal peptide" evidence="1">
    <location>
        <begin position="1"/>
        <end position="21"/>
    </location>
</feature>
<keyword evidence="1" id="KW-0732">Signal</keyword>
<dbReference type="InterPro" id="IPR019613">
    <property type="entry name" value="DUF4198"/>
</dbReference>
<name>A0A8J3EQ95_9PROT</name>
<comment type="caution">
    <text evidence="2">The sequence shown here is derived from an EMBL/GenBank/DDBJ whole genome shotgun (WGS) entry which is preliminary data.</text>
</comment>
<gene>
    <name evidence="3" type="ORF">FF098_004420</name>
    <name evidence="2" type="ORF">GCM10011355_08950</name>
</gene>
<reference evidence="2" key="1">
    <citation type="journal article" date="2014" name="Int. J. Syst. Evol. Microbiol.">
        <title>Complete genome sequence of Corynebacterium casei LMG S-19264T (=DSM 44701T), isolated from a smear-ripened cheese.</title>
        <authorList>
            <consortium name="US DOE Joint Genome Institute (JGI-PGF)"/>
            <person name="Walter F."/>
            <person name="Albersmeier A."/>
            <person name="Kalinowski J."/>
            <person name="Ruckert C."/>
        </authorList>
    </citation>
    <scope>NUCLEOTIDE SEQUENCE</scope>
    <source>
        <strain evidence="2">CGMCC 1.14984</strain>
    </source>
</reference>